<proteinExistence type="predicted"/>
<feature type="compositionally biased region" description="Polar residues" evidence="1">
    <location>
        <begin position="1"/>
        <end position="20"/>
    </location>
</feature>
<dbReference type="AlphaFoldDB" id="A0A4C1UEX1"/>
<gene>
    <name evidence="2" type="ORF">EVAR_94295_1</name>
</gene>
<organism evidence="2 3">
    <name type="scientific">Eumeta variegata</name>
    <name type="common">Bagworm moth</name>
    <name type="synonym">Eumeta japonica</name>
    <dbReference type="NCBI Taxonomy" id="151549"/>
    <lineage>
        <taxon>Eukaryota</taxon>
        <taxon>Metazoa</taxon>
        <taxon>Ecdysozoa</taxon>
        <taxon>Arthropoda</taxon>
        <taxon>Hexapoda</taxon>
        <taxon>Insecta</taxon>
        <taxon>Pterygota</taxon>
        <taxon>Neoptera</taxon>
        <taxon>Endopterygota</taxon>
        <taxon>Lepidoptera</taxon>
        <taxon>Glossata</taxon>
        <taxon>Ditrysia</taxon>
        <taxon>Tineoidea</taxon>
        <taxon>Psychidae</taxon>
        <taxon>Oiketicinae</taxon>
        <taxon>Eumeta</taxon>
    </lineage>
</organism>
<evidence type="ECO:0000256" key="1">
    <source>
        <dbReference type="SAM" id="MobiDB-lite"/>
    </source>
</evidence>
<feature type="compositionally biased region" description="Basic and acidic residues" evidence="1">
    <location>
        <begin position="40"/>
        <end position="49"/>
    </location>
</feature>
<protein>
    <submittedName>
        <fullName evidence="2">Uncharacterized protein</fullName>
    </submittedName>
</protein>
<comment type="caution">
    <text evidence="2">The sequence shown here is derived from an EMBL/GenBank/DDBJ whole genome shotgun (WGS) entry which is preliminary data.</text>
</comment>
<keyword evidence="3" id="KW-1185">Reference proteome</keyword>
<evidence type="ECO:0000313" key="2">
    <source>
        <dbReference type="EMBL" id="GBP25001.1"/>
    </source>
</evidence>
<evidence type="ECO:0000313" key="3">
    <source>
        <dbReference type="Proteomes" id="UP000299102"/>
    </source>
</evidence>
<reference evidence="2 3" key="1">
    <citation type="journal article" date="2019" name="Commun. Biol.">
        <title>The bagworm genome reveals a unique fibroin gene that provides high tensile strength.</title>
        <authorList>
            <person name="Kono N."/>
            <person name="Nakamura H."/>
            <person name="Ohtoshi R."/>
            <person name="Tomita M."/>
            <person name="Numata K."/>
            <person name="Arakawa K."/>
        </authorList>
    </citation>
    <scope>NUCLEOTIDE SEQUENCE [LARGE SCALE GENOMIC DNA]</scope>
</reference>
<dbReference type="Proteomes" id="UP000299102">
    <property type="component" value="Unassembled WGS sequence"/>
</dbReference>
<name>A0A4C1UEX1_EUMVA</name>
<sequence>MTNRLDTTSKSELSSDNSQAIGFVKGDKARKAASQTAAPELEKLRDKEHRRSKRLTAPTAKARLSATAKLQSAFVHFITRRHVFASDYPHPKALKGRNILH</sequence>
<dbReference type="EMBL" id="BGZK01000168">
    <property type="protein sequence ID" value="GBP25001.1"/>
    <property type="molecule type" value="Genomic_DNA"/>
</dbReference>
<accession>A0A4C1UEX1</accession>
<feature type="region of interest" description="Disordered" evidence="1">
    <location>
        <begin position="1"/>
        <end position="60"/>
    </location>
</feature>